<evidence type="ECO:0000313" key="2">
    <source>
        <dbReference type="EMBL" id="QQP48968.1"/>
    </source>
</evidence>
<sequence length="62" mass="6749">VHLSQDGAPANTSKAPEVPQEQTGIHGIPVQRNVASLISDPNPLDSHLQHLRTSLWSLPQQH</sequence>
<dbReference type="Proteomes" id="UP000595437">
    <property type="component" value="Chromosome 6"/>
</dbReference>
<feature type="non-terminal residue" evidence="2">
    <location>
        <position position="1"/>
    </location>
</feature>
<reference evidence="3" key="1">
    <citation type="submission" date="2021-01" db="EMBL/GenBank/DDBJ databases">
        <title>Caligus Genome Assembly.</title>
        <authorList>
            <person name="Gallardo-Escarate C."/>
        </authorList>
    </citation>
    <scope>NUCLEOTIDE SEQUENCE [LARGE SCALE GENOMIC DNA]</scope>
</reference>
<gene>
    <name evidence="2" type="ORF">FKW44_009460</name>
</gene>
<feature type="non-terminal residue" evidence="2">
    <location>
        <position position="62"/>
    </location>
</feature>
<proteinExistence type="predicted"/>
<evidence type="ECO:0000313" key="3">
    <source>
        <dbReference type="Proteomes" id="UP000595437"/>
    </source>
</evidence>
<organism evidence="2 3">
    <name type="scientific">Caligus rogercresseyi</name>
    <name type="common">Sea louse</name>
    <dbReference type="NCBI Taxonomy" id="217165"/>
    <lineage>
        <taxon>Eukaryota</taxon>
        <taxon>Metazoa</taxon>
        <taxon>Ecdysozoa</taxon>
        <taxon>Arthropoda</taxon>
        <taxon>Crustacea</taxon>
        <taxon>Multicrustacea</taxon>
        <taxon>Hexanauplia</taxon>
        <taxon>Copepoda</taxon>
        <taxon>Siphonostomatoida</taxon>
        <taxon>Caligidae</taxon>
        <taxon>Caligus</taxon>
    </lineage>
</organism>
<feature type="region of interest" description="Disordered" evidence="1">
    <location>
        <begin position="1"/>
        <end position="27"/>
    </location>
</feature>
<protein>
    <submittedName>
        <fullName evidence="2">Uncharacterized protein</fullName>
    </submittedName>
</protein>
<keyword evidence="3" id="KW-1185">Reference proteome</keyword>
<evidence type="ECO:0000256" key="1">
    <source>
        <dbReference type="SAM" id="MobiDB-lite"/>
    </source>
</evidence>
<dbReference type="AlphaFoldDB" id="A0A7T8K7C8"/>
<name>A0A7T8K7C8_CALRO</name>
<accession>A0A7T8K7C8</accession>
<dbReference type="EMBL" id="CP045895">
    <property type="protein sequence ID" value="QQP48968.1"/>
    <property type="molecule type" value="Genomic_DNA"/>
</dbReference>